<proteinExistence type="inferred from homology"/>
<dbReference type="InterPro" id="IPR007627">
    <property type="entry name" value="RNA_pol_sigma70_r2"/>
</dbReference>
<dbReference type="GO" id="GO:0016987">
    <property type="term" value="F:sigma factor activity"/>
    <property type="evidence" value="ECO:0007669"/>
    <property type="project" value="UniProtKB-KW"/>
</dbReference>
<keyword evidence="9" id="KW-1185">Reference proteome</keyword>
<dbReference type="InterPro" id="IPR036388">
    <property type="entry name" value="WH-like_DNA-bd_sf"/>
</dbReference>
<dbReference type="GO" id="GO:0003677">
    <property type="term" value="F:DNA binding"/>
    <property type="evidence" value="ECO:0007669"/>
    <property type="project" value="InterPro"/>
</dbReference>
<dbReference type="InterPro" id="IPR013325">
    <property type="entry name" value="RNA_pol_sigma_r2"/>
</dbReference>
<dbReference type="InterPro" id="IPR046531">
    <property type="entry name" value="DUF6596"/>
</dbReference>
<evidence type="ECO:0000256" key="4">
    <source>
        <dbReference type="ARBA" id="ARBA00023163"/>
    </source>
</evidence>
<evidence type="ECO:0000256" key="2">
    <source>
        <dbReference type="ARBA" id="ARBA00023015"/>
    </source>
</evidence>
<accession>A0A1E7KWQ4</accession>
<dbReference type="Pfam" id="PF20239">
    <property type="entry name" value="DUF6596"/>
    <property type="match status" value="1"/>
</dbReference>
<keyword evidence="3" id="KW-0731">Sigma factor</keyword>
<dbReference type="AlphaFoldDB" id="A0A1E7KWQ4"/>
<evidence type="ECO:0000313" key="8">
    <source>
        <dbReference type="EMBL" id="OEV08329.1"/>
    </source>
</evidence>
<dbReference type="Gene3D" id="1.10.1740.10">
    <property type="match status" value="1"/>
</dbReference>
<evidence type="ECO:0000259" key="7">
    <source>
        <dbReference type="Pfam" id="PF20239"/>
    </source>
</evidence>
<comment type="similarity">
    <text evidence="1">Belongs to the sigma-70 factor family. ECF subfamily.</text>
</comment>
<name>A0A1E7KWQ4_9ACTN</name>
<dbReference type="Pfam" id="PF08281">
    <property type="entry name" value="Sigma70_r4_2"/>
    <property type="match status" value="1"/>
</dbReference>
<dbReference type="InterPro" id="IPR013249">
    <property type="entry name" value="RNA_pol_sigma70_r4_t2"/>
</dbReference>
<feature type="domain" description="RNA polymerase sigma-70 region 2" evidence="5">
    <location>
        <begin position="10"/>
        <end position="83"/>
    </location>
</feature>
<dbReference type="EMBL" id="LJGW01000429">
    <property type="protein sequence ID" value="OEV08329.1"/>
    <property type="molecule type" value="Genomic_DNA"/>
</dbReference>
<dbReference type="PATRIC" id="fig|518642.10.peg.6326"/>
<evidence type="ECO:0000256" key="1">
    <source>
        <dbReference type="ARBA" id="ARBA00010641"/>
    </source>
</evidence>
<dbReference type="GO" id="GO:0006352">
    <property type="term" value="P:DNA-templated transcription initiation"/>
    <property type="evidence" value="ECO:0007669"/>
    <property type="project" value="InterPro"/>
</dbReference>
<comment type="caution">
    <text evidence="8">The sequence shown here is derived from an EMBL/GenBank/DDBJ whole genome shotgun (WGS) entry which is preliminary data.</text>
</comment>
<feature type="domain" description="RNA polymerase sigma factor 70 region 4 type 2" evidence="6">
    <location>
        <begin position="112"/>
        <end position="162"/>
    </location>
</feature>
<evidence type="ECO:0000313" key="9">
    <source>
        <dbReference type="Proteomes" id="UP000176005"/>
    </source>
</evidence>
<protein>
    <submittedName>
        <fullName evidence="8">RNA polymerase subunit sigma-24</fullName>
    </submittedName>
</protein>
<dbReference type="PANTHER" id="PTHR47756">
    <property type="entry name" value="BLL6612 PROTEIN-RELATED"/>
    <property type="match status" value="1"/>
</dbReference>
<dbReference type="SUPFAM" id="SSF88659">
    <property type="entry name" value="Sigma3 and sigma4 domains of RNA polymerase sigma factors"/>
    <property type="match status" value="1"/>
</dbReference>
<gene>
    <name evidence="8" type="ORF">AN218_26965</name>
</gene>
<dbReference type="InterPro" id="IPR013324">
    <property type="entry name" value="RNA_pol_sigma_r3/r4-like"/>
</dbReference>
<keyword evidence="4" id="KW-0804">Transcription</keyword>
<evidence type="ECO:0000259" key="6">
    <source>
        <dbReference type="Pfam" id="PF08281"/>
    </source>
</evidence>
<dbReference type="Gene3D" id="1.10.10.10">
    <property type="entry name" value="Winged helix-like DNA-binding domain superfamily/Winged helix DNA-binding domain"/>
    <property type="match status" value="1"/>
</dbReference>
<dbReference type="SUPFAM" id="SSF88946">
    <property type="entry name" value="Sigma2 domain of RNA polymerase sigma factors"/>
    <property type="match status" value="1"/>
</dbReference>
<dbReference type="PANTHER" id="PTHR47756:SF2">
    <property type="entry name" value="BLL6612 PROTEIN"/>
    <property type="match status" value="1"/>
</dbReference>
<reference evidence="8 9" key="1">
    <citation type="journal article" date="2016" name="Front. Microbiol.">
        <title>Comparative Genomics Analysis of Streptomyces Species Reveals Their Adaptation to the Marine Environment and Their Diversity at the Genomic Level.</title>
        <authorList>
            <person name="Tian X."/>
            <person name="Zhang Z."/>
            <person name="Yang T."/>
            <person name="Chen M."/>
            <person name="Li J."/>
            <person name="Chen F."/>
            <person name="Yang J."/>
            <person name="Li W."/>
            <person name="Zhang B."/>
            <person name="Zhang Z."/>
            <person name="Wu J."/>
            <person name="Zhang C."/>
            <person name="Long L."/>
            <person name="Xiao J."/>
        </authorList>
    </citation>
    <scope>NUCLEOTIDE SEQUENCE [LARGE SCALE GENOMIC DNA]</scope>
    <source>
        <strain evidence="8 9">SCSIO 10429</strain>
    </source>
</reference>
<evidence type="ECO:0000259" key="5">
    <source>
        <dbReference type="Pfam" id="PF04542"/>
    </source>
</evidence>
<organism evidence="8 9">
    <name type="scientific">Streptomyces nanshensis</name>
    <dbReference type="NCBI Taxonomy" id="518642"/>
    <lineage>
        <taxon>Bacteria</taxon>
        <taxon>Bacillati</taxon>
        <taxon>Actinomycetota</taxon>
        <taxon>Actinomycetes</taxon>
        <taxon>Kitasatosporales</taxon>
        <taxon>Streptomycetaceae</taxon>
        <taxon>Streptomyces</taxon>
    </lineage>
</organism>
<feature type="domain" description="DUF6596" evidence="7">
    <location>
        <begin position="185"/>
        <end position="275"/>
    </location>
</feature>
<evidence type="ECO:0000256" key="3">
    <source>
        <dbReference type="ARBA" id="ARBA00023082"/>
    </source>
</evidence>
<sequence>MPPQLDETLLRSLTPSVIGILVRRGADFAAAEDAVQDALVEALRVWPSGASPDSSDGGSPVRDPKAWLVTVAWRRFLDATRADAARRRRENLAEEEPAPGPASSLDDTLQLYFLCAHPSLTPSSAVALTLRAVGGLTTRQIARAYLVPEATMAQRISRAKRTVAGQGLSPARRGRGPFERPGDVGTVLRVLYLVFNEGYSGDVDLATEAIRLTRQLASAIDHPEVAGLLALMLLHHARRAARTAPDGSLVPLAEQDRGRWDTEAIAEGVAILQRALARDQLGEFQAQAAIAALHADAPTAEETDWVQIVEWYDELARLTGSPVVRLNRAVAVGEADGPRAGLAALAELDDDVSSGSSPAGQHTVPRYAAVAAYLHERDGDLTTAAHLYAEAAEKAPNLAERDHLTRQAARLNARRGR</sequence>
<keyword evidence="2" id="KW-0805">Transcription regulation</keyword>
<dbReference type="Proteomes" id="UP000176005">
    <property type="component" value="Unassembled WGS sequence"/>
</dbReference>
<dbReference type="Pfam" id="PF04542">
    <property type="entry name" value="Sigma70_r2"/>
    <property type="match status" value="1"/>
</dbReference>
<dbReference type="RefSeq" id="WP_070019729.1">
    <property type="nucleotide sequence ID" value="NZ_LJGW01000429.1"/>
</dbReference>